<protein>
    <submittedName>
        <fullName evidence="1">Uncharacterized protein z615R</fullName>
    </submittedName>
</protein>
<reference evidence="1 2" key="1">
    <citation type="submission" date="2006-09" db="EMBL/GenBank/DDBJ databases">
        <title>Sequence and annotation of the 288-kb ATCV-1 virus that infects an endosymbiotic Chlorella strain of the heliozoon Acanthocystis turfacea.</title>
        <authorList>
            <person name="Fitzgerald L.A."/>
            <person name="Graves M.V."/>
            <person name="Li X."/>
            <person name="Pfitzner A.J.P."/>
            <person name="Hartigan J."/>
            <person name="Van Etten J.L."/>
        </authorList>
    </citation>
    <scope>NUCLEOTIDE SEQUENCE [LARGE SCALE GENOMIC DNA]</scope>
    <source>
        <strain evidence="1 2">ATCV-1</strain>
    </source>
</reference>
<dbReference type="EMBL" id="EF101928">
    <property type="protein sequence ID" value="ABT16749.1"/>
    <property type="molecule type" value="Genomic_DNA"/>
</dbReference>
<dbReference type="RefSeq" id="YP_001427096.1">
    <property type="nucleotide sequence ID" value="NC_008724.1"/>
</dbReference>
<dbReference type="Proteomes" id="UP000202420">
    <property type="component" value="Segment"/>
</dbReference>
<accession>A7K9M5</accession>
<evidence type="ECO:0000313" key="2">
    <source>
        <dbReference type="Proteomes" id="UP000202420"/>
    </source>
</evidence>
<dbReference type="KEGG" id="vg:5470333"/>
<keyword evidence="2" id="KW-1185">Reference proteome</keyword>
<proteinExistence type="predicted"/>
<evidence type="ECO:0000313" key="1">
    <source>
        <dbReference type="EMBL" id="ABT16749.1"/>
    </source>
</evidence>
<name>A7K9M5_9PHYC</name>
<gene>
    <name evidence="1" type="primary">z615R</name>
    <name evidence="1" type="ORF">ATCV1_z615R</name>
</gene>
<sequence>MLSKRSLLVFWSMCSTTFSLGGGSKNVDAMARATEITRWVPSLLDNTAMLYPHMLWKDTITPVWT</sequence>
<organism evidence="1 2">
    <name type="scientific">Chlorovirus heliozoae</name>
    <dbReference type="NCBI Taxonomy" id="322019"/>
    <lineage>
        <taxon>Viruses</taxon>
        <taxon>Varidnaviria</taxon>
        <taxon>Bamfordvirae</taxon>
        <taxon>Nucleocytoviricota</taxon>
        <taxon>Megaviricetes</taxon>
        <taxon>Algavirales</taxon>
        <taxon>Phycodnaviridae</taxon>
        <taxon>Chlorovirus</taxon>
    </lineage>
</organism>
<dbReference type="GeneID" id="5470333"/>